<evidence type="ECO:0000313" key="3">
    <source>
        <dbReference type="Proteomes" id="UP001281761"/>
    </source>
</evidence>
<dbReference type="InterPro" id="IPR003131">
    <property type="entry name" value="T1-type_BTB"/>
</dbReference>
<dbReference type="CDD" id="cd18316">
    <property type="entry name" value="BTB_POZ_KCTD-like"/>
    <property type="match status" value="1"/>
</dbReference>
<accession>A0ABQ9XG54</accession>
<dbReference type="Proteomes" id="UP001281761">
    <property type="component" value="Unassembled WGS sequence"/>
</dbReference>
<keyword evidence="3" id="KW-1185">Reference proteome</keyword>
<dbReference type="Gene3D" id="3.30.710.10">
    <property type="entry name" value="Potassium Channel Kv1.1, Chain A"/>
    <property type="match status" value="1"/>
</dbReference>
<dbReference type="EMBL" id="JARBJD010000136">
    <property type="protein sequence ID" value="KAK2950405.1"/>
    <property type="molecule type" value="Genomic_DNA"/>
</dbReference>
<dbReference type="PANTHER" id="PTHR14499">
    <property type="entry name" value="POTASSIUM CHANNEL TETRAMERIZATION DOMAIN-CONTAINING"/>
    <property type="match status" value="1"/>
</dbReference>
<comment type="caution">
    <text evidence="2">The sequence shown here is derived from an EMBL/GenBank/DDBJ whole genome shotgun (WGS) entry which is preliminary data.</text>
</comment>
<evidence type="ECO:0000313" key="2">
    <source>
        <dbReference type="EMBL" id="KAK2950405.1"/>
    </source>
</evidence>
<evidence type="ECO:0000259" key="1">
    <source>
        <dbReference type="Pfam" id="PF02214"/>
    </source>
</evidence>
<dbReference type="Pfam" id="PF02214">
    <property type="entry name" value="BTB_2"/>
    <property type="match status" value="1"/>
</dbReference>
<proteinExistence type="predicted"/>
<dbReference type="Gene3D" id="2.60.120.920">
    <property type="match status" value="1"/>
</dbReference>
<protein>
    <submittedName>
        <fullName evidence="2">BTB/POZ domain containing protein</fullName>
    </submittedName>
</protein>
<dbReference type="SUPFAM" id="SSF54695">
    <property type="entry name" value="POZ domain"/>
    <property type="match status" value="1"/>
</dbReference>
<dbReference type="InterPro" id="IPR011333">
    <property type="entry name" value="SKP1/BTB/POZ_sf"/>
</dbReference>
<name>A0ABQ9XG54_9EUKA</name>
<sequence>MNEEALYNEEVNSFKREKTQFDQSVRDALLKQHTLQEQCAIKREEILKEKVKILAIRKEFEAKTKESQIVNSIIELNVGGQIFPTLVTTLTHHQQSRLARIVTGSEIVPRDPEGRFFLDRTPAVFEKVLDYLRTDQLPSYFDSEEEERIFHQEMTFYELGFSASHFQPVWNTRFVPDGVQITDNDKIVTVNGKTQDHIVLIGHEKVKSGTATVLIQVHIPRPNRYALGVLLDVPDNLNRGFAYKNGVIGWGLHDHVTNLGIYYQTQFVAPSTLGYSTNDIVTMIVDVDRGNLTYKVNGVKCAELLGCDMFKQGVWLAASLYNEDAKWRIIN</sequence>
<dbReference type="PANTHER" id="PTHR14499:SF136">
    <property type="entry name" value="GH08630P"/>
    <property type="match status" value="1"/>
</dbReference>
<feature type="domain" description="Potassium channel tetramerisation-type BTB" evidence="1">
    <location>
        <begin position="74"/>
        <end position="160"/>
    </location>
</feature>
<organism evidence="2 3">
    <name type="scientific">Blattamonas nauphoetae</name>
    <dbReference type="NCBI Taxonomy" id="2049346"/>
    <lineage>
        <taxon>Eukaryota</taxon>
        <taxon>Metamonada</taxon>
        <taxon>Preaxostyla</taxon>
        <taxon>Oxymonadida</taxon>
        <taxon>Blattamonas</taxon>
    </lineage>
</organism>
<reference evidence="2 3" key="1">
    <citation type="journal article" date="2022" name="bioRxiv">
        <title>Genomics of Preaxostyla Flagellates Illuminates Evolutionary Transitions and the Path Towards Mitochondrial Loss.</title>
        <authorList>
            <person name="Novak L.V.F."/>
            <person name="Treitli S.C."/>
            <person name="Pyrih J."/>
            <person name="Halakuc P."/>
            <person name="Pipaliya S.V."/>
            <person name="Vacek V."/>
            <person name="Brzon O."/>
            <person name="Soukal P."/>
            <person name="Eme L."/>
            <person name="Dacks J.B."/>
            <person name="Karnkowska A."/>
            <person name="Elias M."/>
            <person name="Hampl V."/>
        </authorList>
    </citation>
    <scope>NUCLEOTIDE SEQUENCE [LARGE SCALE GENOMIC DNA]</scope>
    <source>
        <strain evidence="2">NAU3</strain>
        <tissue evidence="2">Gut</tissue>
    </source>
</reference>
<gene>
    <name evidence="2" type="ORF">BLNAU_14646</name>
</gene>
<dbReference type="InterPro" id="IPR043136">
    <property type="entry name" value="B30.2/SPRY_sf"/>
</dbReference>